<dbReference type="RefSeq" id="WP_077923493.1">
    <property type="nucleotide sequence ID" value="NZ_SBLB01000001.1"/>
</dbReference>
<evidence type="ECO:0000313" key="2">
    <source>
        <dbReference type="EMBL" id="RYC72138.1"/>
    </source>
</evidence>
<gene>
    <name evidence="2" type="primary">tnpA</name>
    <name evidence="2" type="ORF">EQG79_08490</name>
</gene>
<dbReference type="PANTHER" id="PTHR33360:SF2">
    <property type="entry name" value="TRANSPOSASE FOR INSERTION SEQUENCE ELEMENT IS200"/>
    <property type="match status" value="1"/>
</dbReference>
<dbReference type="InterPro" id="IPR002686">
    <property type="entry name" value="Transposase_17"/>
</dbReference>
<dbReference type="GO" id="GO:0004803">
    <property type="term" value="F:transposase activity"/>
    <property type="evidence" value="ECO:0007669"/>
    <property type="project" value="InterPro"/>
</dbReference>
<accession>A0A4V1RX10</accession>
<dbReference type="Proteomes" id="UP000290407">
    <property type="component" value="Unassembled WGS sequence"/>
</dbReference>
<dbReference type="InterPro" id="IPR036515">
    <property type="entry name" value="Transposase_17_sf"/>
</dbReference>
<comment type="caution">
    <text evidence="2">The sequence shown here is derived from an EMBL/GenBank/DDBJ whole genome shotgun (WGS) entry which is preliminary data.</text>
</comment>
<dbReference type="GO" id="GO:0003677">
    <property type="term" value="F:DNA binding"/>
    <property type="evidence" value="ECO:0007669"/>
    <property type="project" value="InterPro"/>
</dbReference>
<keyword evidence="3" id="KW-1185">Reference proteome</keyword>
<organism evidence="2 3">
    <name type="scientific">Spirosoma sordidisoli</name>
    <dbReference type="NCBI Taxonomy" id="2502893"/>
    <lineage>
        <taxon>Bacteria</taxon>
        <taxon>Pseudomonadati</taxon>
        <taxon>Bacteroidota</taxon>
        <taxon>Cytophagia</taxon>
        <taxon>Cytophagales</taxon>
        <taxon>Cytophagaceae</taxon>
        <taxon>Spirosoma</taxon>
    </lineage>
</organism>
<dbReference type="EMBL" id="SBLB01000001">
    <property type="protein sequence ID" value="RYC72138.1"/>
    <property type="molecule type" value="Genomic_DNA"/>
</dbReference>
<dbReference type="GO" id="GO:0006313">
    <property type="term" value="P:DNA transposition"/>
    <property type="evidence" value="ECO:0007669"/>
    <property type="project" value="InterPro"/>
</dbReference>
<name>A0A4V1RX10_9BACT</name>
<dbReference type="Pfam" id="PF01797">
    <property type="entry name" value="Y1_Tnp"/>
    <property type="match status" value="1"/>
</dbReference>
<reference evidence="2 3" key="1">
    <citation type="submission" date="2019-01" db="EMBL/GenBank/DDBJ databases">
        <title>Spirosoma flava sp. nov., a propanil-degrading bacterium isolated from herbicide-contaminated soil.</title>
        <authorList>
            <person name="Zhang L."/>
            <person name="Jiang J.-D."/>
        </authorList>
    </citation>
    <scope>NUCLEOTIDE SEQUENCE [LARGE SCALE GENOMIC DNA]</scope>
    <source>
        <strain evidence="2 3">TY50</strain>
    </source>
</reference>
<proteinExistence type="predicted"/>
<dbReference type="Gene3D" id="3.30.70.1290">
    <property type="entry name" value="Transposase IS200-like"/>
    <property type="match status" value="1"/>
</dbReference>
<dbReference type="AlphaFoldDB" id="A0A4V1RX10"/>
<sequence>MSYVRIWVHAVWSTKNREPFFQTPTLRQVVFSHIRDHAHEHDIYVDFINGYTDHVHVLISLKSTQSIAEVVHILKGESSRWLKEKRYVPAYFAWQTEYFAVSVCESTLNKTRDYIRNQEAHHQGRSYAEEYDSLVRQWRFTTDD</sequence>
<evidence type="ECO:0000259" key="1">
    <source>
        <dbReference type="SMART" id="SM01321"/>
    </source>
</evidence>
<protein>
    <submittedName>
        <fullName evidence="2">IS200/IS605 family transposase</fullName>
    </submittedName>
</protein>
<dbReference type="PANTHER" id="PTHR33360">
    <property type="entry name" value="TRANSPOSASE FOR INSERTION SEQUENCE ELEMENT IS200"/>
    <property type="match status" value="1"/>
</dbReference>
<dbReference type="SUPFAM" id="SSF143422">
    <property type="entry name" value="Transposase IS200-like"/>
    <property type="match status" value="1"/>
</dbReference>
<dbReference type="SMART" id="SM01321">
    <property type="entry name" value="Y1_Tnp"/>
    <property type="match status" value="1"/>
</dbReference>
<evidence type="ECO:0000313" key="3">
    <source>
        <dbReference type="Proteomes" id="UP000290407"/>
    </source>
</evidence>
<dbReference type="NCBIfam" id="NF033573">
    <property type="entry name" value="transpos_IS200"/>
    <property type="match status" value="1"/>
</dbReference>
<feature type="domain" description="Transposase IS200-like" evidence="1">
    <location>
        <begin position="3"/>
        <end position="118"/>
    </location>
</feature>